<evidence type="ECO:0000313" key="2">
    <source>
        <dbReference type="EMBL" id="MFJ3044570.1"/>
    </source>
</evidence>
<dbReference type="Pfam" id="PF05050">
    <property type="entry name" value="Methyltransf_21"/>
    <property type="match status" value="1"/>
</dbReference>
<gene>
    <name evidence="2" type="ORF">ACIPEN_01950</name>
</gene>
<proteinExistence type="predicted"/>
<accession>A0ABW8ET41</accession>
<evidence type="ECO:0000313" key="3">
    <source>
        <dbReference type="Proteomes" id="UP001617427"/>
    </source>
</evidence>
<reference evidence="2 3" key="1">
    <citation type="submission" date="2024-10" db="EMBL/GenBank/DDBJ databases">
        <title>The Natural Products Discovery Center: Release of the First 8490 Sequenced Strains for Exploring Actinobacteria Biosynthetic Diversity.</title>
        <authorList>
            <person name="Kalkreuter E."/>
            <person name="Kautsar S.A."/>
            <person name="Yang D."/>
            <person name="Bader C.D."/>
            <person name="Teijaro C.N."/>
            <person name="Fluegel L."/>
            <person name="Davis C.M."/>
            <person name="Simpson J.R."/>
            <person name="Lauterbach L."/>
            <person name="Steele A.D."/>
            <person name="Gui C."/>
            <person name="Meng S."/>
            <person name="Li G."/>
            <person name="Viehrig K."/>
            <person name="Ye F."/>
            <person name="Su P."/>
            <person name="Kiefer A.F."/>
            <person name="Nichols A."/>
            <person name="Cepeda A.J."/>
            <person name="Yan W."/>
            <person name="Fan B."/>
            <person name="Jiang Y."/>
            <person name="Adhikari A."/>
            <person name="Zheng C.-J."/>
            <person name="Schuster L."/>
            <person name="Cowan T.M."/>
            <person name="Smanski M.J."/>
            <person name="Chevrette M.G."/>
            <person name="De Carvalho L.P.S."/>
            <person name="Shen B."/>
        </authorList>
    </citation>
    <scope>NUCLEOTIDE SEQUENCE [LARGE SCALE GENOMIC DNA]</scope>
    <source>
        <strain evidence="2 3">NPDC087045</strain>
    </source>
</reference>
<dbReference type="Gene3D" id="3.40.50.150">
    <property type="entry name" value="Vaccinia Virus protein VP39"/>
    <property type="match status" value="1"/>
</dbReference>
<dbReference type="EMBL" id="JBIUZV010000001">
    <property type="protein sequence ID" value="MFJ3044570.1"/>
    <property type="molecule type" value="Genomic_DNA"/>
</dbReference>
<sequence>MTALPPDAGTAPPTMLKQCRHGPLLFLREDMYIGRSLDLYGEFSELEAVLFAQMVRPGDMVVEVGANIGAHTVHLAKLVGPAGRVHAYEPQRVIFQLLCANVALNSLFNVYTHHAAAGGSAGELHVPPLNYAAVNNFGGLSLSHEKIGEPVPVTCLDALALPSLKLLKVDVEGMEHEVLSGARAMIRQHRPFLYVENDRREKSAALIALIDELGYDMYWHLPTLYNPDNFARNTHNAFPSIISCNLLCVPKESSLAINGFRKVTGPDDWWATIEAPSQPAPAPGGK</sequence>
<keyword evidence="3" id="KW-1185">Reference proteome</keyword>
<dbReference type="PANTHER" id="PTHR34203">
    <property type="entry name" value="METHYLTRANSFERASE, FKBM FAMILY PROTEIN"/>
    <property type="match status" value="1"/>
</dbReference>
<organism evidence="2 3">
    <name type="scientific">Herbaspirillum chlorophenolicum</name>
    <dbReference type="NCBI Taxonomy" id="211589"/>
    <lineage>
        <taxon>Bacteria</taxon>
        <taxon>Pseudomonadati</taxon>
        <taxon>Pseudomonadota</taxon>
        <taxon>Betaproteobacteria</taxon>
        <taxon>Burkholderiales</taxon>
        <taxon>Oxalobacteraceae</taxon>
        <taxon>Herbaspirillum</taxon>
    </lineage>
</organism>
<dbReference type="RefSeq" id="WP_402698121.1">
    <property type="nucleotide sequence ID" value="NZ_JBIUZV010000001.1"/>
</dbReference>
<dbReference type="InterPro" id="IPR006342">
    <property type="entry name" value="FkbM_mtfrase"/>
</dbReference>
<comment type="caution">
    <text evidence="2">The sequence shown here is derived from an EMBL/GenBank/DDBJ whole genome shotgun (WGS) entry which is preliminary data.</text>
</comment>
<dbReference type="SUPFAM" id="SSF53335">
    <property type="entry name" value="S-adenosyl-L-methionine-dependent methyltransferases"/>
    <property type="match status" value="1"/>
</dbReference>
<dbReference type="Proteomes" id="UP001617427">
    <property type="component" value="Unassembled WGS sequence"/>
</dbReference>
<dbReference type="PANTHER" id="PTHR34203:SF15">
    <property type="entry name" value="SLL1173 PROTEIN"/>
    <property type="match status" value="1"/>
</dbReference>
<keyword evidence="2" id="KW-0808">Transferase</keyword>
<dbReference type="InterPro" id="IPR052514">
    <property type="entry name" value="SAM-dependent_MTase"/>
</dbReference>
<dbReference type="NCBIfam" id="TIGR01444">
    <property type="entry name" value="fkbM_fam"/>
    <property type="match status" value="1"/>
</dbReference>
<evidence type="ECO:0000259" key="1">
    <source>
        <dbReference type="Pfam" id="PF05050"/>
    </source>
</evidence>
<keyword evidence="2" id="KW-0489">Methyltransferase</keyword>
<dbReference type="InterPro" id="IPR029063">
    <property type="entry name" value="SAM-dependent_MTases_sf"/>
</dbReference>
<name>A0ABW8ET41_9BURK</name>
<feature type="domain" description="Methyltransferase FkbM" evidence="1">
    <location>
        <begin position="63"/>
        <end position="216"/>
    </location>
</feature>
<dbReference type="EC" id="2.1.1.-" evidence="2"/>
<dbReference type="GO" id="GO:0032259">
    <property type="term" value="P:methylation"/>
    <property type="evidence" value="ECO:0007669"/>
    <property type="project" value="UniProtKB-KW"/>
</dbReference>
<dbReference type="GO" id="GO:0008168">
    <property type="term" value="F:methyltransferase activity"/>
    <property type="evidence" value="ECO:0007669"/>
    <property type="project" value="UniProtKB-KW"/>
</dbReference>
<protein>
    <submittedName>
        <fullName evidence="2">FkbM family methyltransferase</fullName>
        <ecNumber evidence="2">2.1.1.-</ecNumber>
    </submittedName>
</protein>